<proteinExistence type="inferred from homology"/>
<evidence type="ECO:0000256" key="1">
    <source>
        <dbReference type="ARBA" id="ARBA00010923"/>
    </source>
</evidence>
<evidence type="ECO:0000256" key="3">
    <source>
        <dbReference type="ARBA" id="ARBA00023125"/>
    </source>
</evidence>
<accession>A0ABX2GM63</accession>
<protein>
    <recommendedName>
        <fullName evidence="4">Type I restriction modification DNA specificity domain-containing protein</fullName>
    </recommendedName>
</protein>
<reference evidence="5 6" key="1">
    <citation type="journal article" date="2020" name="Cell Host Microbe">
        <title>Functional and Genomic Variation between Human-Derived Isolates of Lachnospiraceae Reveals Inter- and Intra-Species Diversity.</title>
        <authorList>
            <person name="Sorbara M.T."/>
            <person name="Littmann E.R."/>
            <person name="Fontana E."/>
            <person name="Moody T.U."/>
            <person name="Kohout C.E."/>
            <person name="Gjonbalaj M."/>
            <person name="Eaton V."/>
            <person name="Seok R."/>
            <person name="Leiner I.M."/>
            <person name="Pamer E.G."/>
        </authorList>
    </citation>
    <scope>NUCLEOTIDE SEQUENCE [LARGE SCALE GENOMIC DNA]</scope>
    <source>
        <strain evidence="5 6">MSK.20.11</strain>
    </source>
</reference>
<gene>
    <name evidence="5" type="ORF">G4952_06410</name>
</gene>
<name>A0ABX2GM63_9FIRM</name>
<dbReference type="InterPro" id="IPR000055">
    <property type="entry name" value="Restrct_endonuc_typeI_TRD"/>
</dbReference>
<evidence type="ECO:0000313" key="5">
    <source>
        <dbReference type="EMBL" id="NSF73458.1"/>
    </source>
</evidence>
<organism evidence="5 6">
    <name type="scientific">Blautia wexlerae</name>
    <dbReference type="NCBI Taxonomy" id="418240"/>
    <lineage>
        <taxon>Bacteria</taxon>
        <taxon>Bacillati</taxon>
        <taxon>Bacillota</taxon>
        <taxon>Clostridia</taxon>
        <taxon>Lachnospirales</taxon>
        <taxon>Lachnospiraceae</taxon>
        <taxon>Blautia</taxon>
    </lineage>
</organism>
<dbReference type="InterPro" id="IPR044946">
    <property type="entry name" value="Restrct_endonuc_typeI_TRD_sf"/>
</dbReference>
<comment type="similarity">
    <text evidence="1">Belongs to the type-I restriction system S methylase family.</text>
</comment>
<sequence length="362" mass="41325">MPEVRKQSFYIYEICDVANSDKTITKIKAKNNVGEYPVYAATINKPFAYINFYNNEKPCLVVINDGAAGCTYLVNDNKYTIGKHATGLIPHDGIDIRYLQKVVEPIFTNIAKGYGLGNLPKADILNTKVEIPVNKDGTFNLNLQKELAEKYSVIEEQRNVLLQKRMKLQNMSVILPEDKNIKWAHPLVTDLFYPKGGNADFTKTWVSRNKGEIPLYSGTTTSEYASVNIAEYSGEYLTWCIDGLAGYIMYHNEKFSITCHRGILLPTDKCVDIDLRYIKYVLEPIFRKRKKGREGDMGKNEYTSLKPIAIKRMTDTIPIPVSEDGKYDFQKQKELADKYEQIEEIKRSIAQKILTLSEIIVL</sequence>
<dbReference type="Proteomes" id="UP000822152">
    <property type="component" value="Unassembled WGS sequence"/>
</dbReference>
<dbReference type="SUPFAM" id="SSF116734">
    <property type="entry name" value="DNA methylase specificity domain"/>
    <property type="match status" value="2"/>
</dbReference>
<evidence type="ECO:0000259" key="4">
    <source>
        <dbReference type="Pfam" id="PF01420"/>
    </source>
</evidence>
<keyword evidence="3" id="KW-0238">DNA-binding</keyword>
<dbReference type="Gene3D" id="3.90.220.20">
    <property type="entry name" value="DNA methylase specificity domains"/>
    <property type="match status" value="2"/>
</dbReference>
<evidence type="ECO:0000256" key="2">
    <source>
        <dbReference type="ARBA" id="ARBA00022747"/>
    </source>
</evidence>
<dbReference type="EMBL" id="JAAIPF010000011">
    <property type="protein sequence ID" value="NSF73458.1"/>
    <property type="molecule type" value="Genomic_DNA"/>
</dbReference>
<keyword evidence="6" id="KW-1185">Reference proteome</keyword>
<keyword evidence="2" id="KW-0680">Restriction system</keyword>
<evidence type="ECO:0000313" key="6">
    <source>
        <dbReference type="Proteomes" id="UP000822152"/>
    </source>
</evidence>
<dbReference type="RefSeq" id="WP_173743088.1">
    <property type="nucleotide sequence ID" value="NZ_JAAIPF010000011.1"/>
</dbReference>
<dbReference type="Pfam" id="PF01420">
    <property type="entry name" value="Methylase_S"/>
    <property type="match status" value="1"/>
</dbReference>
<comment type="caution">
    <text evidence="5">The sequence shown here is derived from an EMBL/GenBank/DDBJ whole genome shotgun (WGS) entry which is preliminary data.</text>
</comment>
<feature type="domain" description="Type I restriction modification DNA specificity" evidence="4">
    <location>
        <begin position="7"/>
        <end position="150"/>
    </location>
</feature>